<dbReference type="PANTHER" id="PTHR14715:SF2">
    <property type="entry name" value="PROTEIN FAM124B"/>
    <property type="match status" value="1"/>
</dbReference>
<dbReference type="AlphaFoldDB" id="A0A4D9EIL5"/>
<evidence type="ECO:0000313" key="5">
    <source>
        <dbReference type="Proteomes" id="UP000297703"/>
    </source>
</evidence>
<proteinExistence type="inferred from homology"/>
<feature type="domain" description="FAM124" evidence="3">
    <location>
        <begin position="44"/>
        <end position="278"/>
    </location>
</feature>
<sequence length="492" mass="55582">MGSKREIQSIIVHDYSVYTEALICLYFYSQGDSTMDGRADSLVMTVHLLATSGHSLLLQQTLDRLLGWIYLDVRLFLVSERVTPVKYYEKYHRKSSGFPGMSILLFLHEDFGEERIFRVHDFFQHPPWQDHHMQHANGKLYPYAPAGEEFYGLDEHMPVWGVRQVHYGTEILRVTLYCSFDNYDDAVRLYEMILQKEATMQKSNFCVFVLYATQTVAVQLCLKQLPPGVSVELKESSVLQFKVHEIGQLVPLLPNPCIPISSTRWQTQDYEGNKILLQVQGNSKHNEKNDGLSNQHNNAGEEKILQNSTLAPFPTKWVNPEQKSRKIRMMKCKIKSEHRIISGSISSTPQSNSCSSSQASSPAATSQSDTTSFNVSAGTKLNISSQEVHFQRQEAETNVDTGFTVVNSECNPSPLSRFSRDLQDSLPQPQAPNYSLAAAGSRINLPSEDRIHLSLSAVKRNKGAGQTASNFHLRISRANHGNGNEEEEEFFI</sequence>
<dbReference type="InterPro" id="IPR029380">
    <property type="entry name" value="FAM124"/>
</dbReference>
<evidence type="ECO:0000256" key="2">
    <source>
        <dbReference type="SAM" id="MobiDB-lite"/>
    </source>
</evidence>
<dbReference type="STRING" id="55544.A0A4D9EIL5"/>
<dbReference type="Pfam" id="PF15067">
    <property type="entry name" value="FAM124"/>
    <property type="match status" value="1"/>
</dbReference>
<organism evidence="4 5">
    <name type="scientific">Platysternon megacephalum</name>
    <name type="common">big-headed turtle</name>
    <dbReference type="NCBI Taxonomy" id="55544"/>
    <lineage>
        <taxon>Eukaryota</taxon>
        <taxon>Metazoa</taxon>
        <taxon>Chordata</taxon>
        <taxon>Craniata</taxon>
        <taxon>Vertebrata</taxon>
        <taxon>Euteleostomi</taxon>
        <taxon>Archelosauria</taxon>
        <taxon>Testudinata</taxon>
        <taxon>Testudines</taxon>
        <taxon>Cryptodira</taxon>
        <taxon>Durocryptodira</taxon>
        <taxon>Testudinoidea</taxon>
        <taxon>Platysternidae</taxon>
        <taxon>Platysternon</taxon>
    </lineage>
</organism>
<comment type="similarity">
    <text evidence="1">Belongs to the FAM124 family.</text>
</comment>
<gene>
    <name evidence="4" type="ORF">DR999_PMT11056</name>
</gene>
<keyword evidence="5" id="KW-1185">Reference proteome</keyword>
<dbReference type="EMBL" id="QXTE01000099">
    <property type="protein sequence ID" value="TFK06210.1"/>
    <property type="molecule type" value="Genomic_DNA"/>
</dbReference>
<reference evidence="4 5" key="2">
    <citation type="submission" date="2019-04" db="EMBL/GenBank/DDBJ databases">
        <title>The genome sequence of big-headed turtle.</title>
        <authorList>
            <person name="Gong S."/>
        </authorList>
    </citation>
    <scope>NUCLEOTIDE SEQUENCE [LARGE SCALE GENOMIC DNA]</scope>
    <source>
        <strain evidence="4">DO16091913</strain>
        <tissue evidence="4">Muscle</tissue>
    </source>
</reference>
<keyword evidence="4" id="KW-0675">Receptor</keyword>
<dbReference type="InterPro" id="IPR046365">
    <property type="entry name" value="FAM124_dom"/>
</dbReference>
<feature type="region of interest" description="Disordered" evidence="2">
    <location>
        <begin position="342"/>
        <end position="373"/>
    </location>
</feature>
<dbReference type="Proteomes" id="UP000297703">
    <property type="component" value="Unassembled WGS sequence"/>
</dbReference>
<dbReference type="OrthoDB" id="10023686at2759"/>
<dbReference type="PANTHER" id="PTHR14715">
    <property type="entry name" value="FAM124 DOMAIN-CONTAINING PROTEIN-RELATED"/>
    <property type="match status" value="1"/>
</dbReference>
<feature type="compositionally biased region" description="Low complexity" evidence="2">
    <location>
        <begin position="344"/>
        <end position="372"/>
    </location>
</feature>
<name>A0A4D9EIL5_9SAUR</name>
<evidence type="ECO:0000313" key="4">
    <source>
        <dbReference type="EMBL" id="TFK06210.1"/>
    </source>
</evidence>
<evidence type="ECO:0000256" key="1">
    <source>
        <dbReference type="ARBA" id="ARBA00006440"/>
    </source>
</evidence>
<dbReference type="GO" id="GO:0005654">
    <property type="term" value="C:nucleoplasm"/>
    <property type="evidence" value="ECO:0007669"/>
    <property type="project" value="TreeGrafter"/>
</dbReference>
<protein>
    <submittedName>
        <fullName evidence="4">G-protein coupled receptor 55-like</fullName>
    </submittedName>
</protein>
<comment type="caution">
    <text evidence="4">The sequence shown here is derived from an EMBL/GenBank/DDBJ whole genome shotgun (WGS) entry which is preliminary data.</text>
</comment>
<accession>A0A4D9EIL5</accession>
<reference evidence="4 5" key="1">
    <citation type="submission" date="2019-04" db="EMBL/GenBank/DDBJ databases">
        <title>Draft genome of the big-headed turtle Platysternon megacephalum.</title>
        <authorList>
            <person name="Gong S."/>
        </authorList>
    </citation>
    <scope>NUCLEOTIDE SEQUENCE [LARGE SCALE GENOMIC DNA]</scope>
    <source>
        <strain evidence="4">DO16091913</strain>
        <tissue evidence="4">Muscle</tissue>
    </source>
</reference>
<evidence type="ECO:0000259" key="3">
    <source>
        <dbReference type="Pfam" id="PF15067"/>
    </source>
</evidence>